<organism evidence="1 2">
    <name type="scientific">Austropuccinia psidii MF-1</name>
    <dbReference type="NCBI Taxonomy" id="1389203"/>
    <lineage>
        <taxon>Eukaryota</taxon>
        <taxon>Fungi</taxon>
        <taxon>Dikarya</taxon>
        <taxon>Basidiomycota</taxon>
        <taxon>Pucciniomycotina</taxon>
        <taxon>Pucciniomycetes</taxon>
        <taxon>Pucciniales</taxon>
        <taxon>Sphaerophragmiaceae</taxon>
        <taxon>Austropuccinia</taxon>
    </lineage>
</organism>
<reference evidence="1" key="1">
    <citation type="submission" date="2021-03" db="EMBL/GenBank/DDBJ databases">
        <title>Draft genome sequence of rust myrtle Austropuccinia psidii MF-1, a brazilian biotype.</title>
        <authorList>
            <person name="Quecine M.C."/>
            <person name="Pachon D.M.R."/>
            <person name="Bonatelli M.L."/>
            <person name="Correr F.H."/>
            <person name="Franceschini L.M."/>
            <person name="Leite T.F."/>
            <person name="Margarido G.R.A."/>
            <person name="Almeida C.A."/>
            <person name="Ferrarezi J.A."/>
            <person name="Labate C.A."/>
        </authorList>
    </citation>
    <scope>NUCLEOTIDE SEQUENCE</scope>
    <source>
        <strain evidence="1">MF-1</strain>
    </source>
</reference>
<name>A0A9Q3FXV7_9BASI</name>
<dbReference type="AlphaFoldDB" id="A0A9Q3FXV7"/>
<gene>
    <name evidence="1" type="ORF">O181_085181</name>
</gene>
<accession>A0A9Q3FXV7</accession>
<comment type="caution">
    <text evidence="1">The sequence shown here is derived from an EMBL/GenBank/DDBJ whole genome shotgun (WGS) entry which is preliminary data.</text>
</comment>
<dbReference type="EMBL" id="AVOT02050384">
    <property type="protein sequence ID" value="MBW0545466.1"/>
    <property type="molecule type" value="Genomic_DNA"/>
</dbReference>
<dbReference type="OrthoDB" id="2506710at2759"/>
<sequence>MGQEILKEVPKIEECPHFSGEVEYGHMELIRGIDMSNKDFQLLERLVTARLKTLFTESAHGWYIKLRIAHGHQILTWEKTQILNKWAKDSWRLEVETAFESAKFNAEKDRDLP</sequence>
<proteinExistence type="predicted"/>
<dbReference type="Proteomes" id="UP000765509">
    <property type="component" value="Unassembled WGS sequence"/>
</dbReference>
<evidence type="ECO:0000313" key="2">
    <source>
        <dbReference type="Proteomes" id="UP000765509"/>
    </source>
</evidence>
<keyword evidence="2" id="KW-1185">Reference proteome</keyword>
<evidence type="ECO:0000313" key="1">
    <source>
        <dbReference type="EMBL" id="MBW0545466.1"/>
    </source>
</evidence>
<protein>
    <submittedName>
        <fullName evidence="1">Uncharacterized protein</fullName>
    </submittedName>
</protein>